<dbReference type="Pfam" id="PF13349">
    <property type="entry name" value="DUF4097"/>
    <property type="match status" value="1"/>
</dbReference>
<dbReference type="AlphaFoldDB" id="A0AAP2DC63"/>
<comment type="caution">
    <text evidence="4">The sequence shown here is derived from an EMBL/GenBank/DDBJ whole genome shotgun (WGS) entry which is preliminary data.</text>
</comment>
<evidence type="ECO:0000313" key="5">
    <source>
        <dbReference type="Proteomes" id="UP001319180"/>
    </source>
</evidence>
<dbReference type="Proteomes" id="UP001319180">
    <property type="component" value="Unassembled WGS sequence"/>
</dbReference>
<evidence type="ECO:0000259" key="3">
    <source>
        <dbReference type="Pfam" id="PF13349"/>
    </source>
</evidence>
<proteinExistence type="predicted"/>
<feature type="region of interest" description="Disordered" evidence="1">
    <location>
        <begin position="64"/>
        <end position="106"/>
    </location>
</feature>
<organism evidence="4 5">
    <name type="scientific">Dawidia soli</name>
    <dbReference type="NCBI Taxonomy" id="2782352"/>
    <lineage>
        <taxon>Bacteria</taxon>
        <taxon>Pseudomonadati</taxon>
        <taxon>Bacteroidota</taxon>
        <taxon>Cytophagia</taxon>
        <taxon>Cytophagales</taxon>
        <taxon>Chryseotaleaceae</taxon>
        <taxon>Dawidia</taxon>
    </lineage>
</organism>
<feature type="signal peptide" evidence="2">
    <location>
        <begin position="1"/>
        <end position="23"/>
    </location>
</feature>
<evidence type="ECO:0000256" key="2">
    <source>
        <dbReference type="SAM" id="SignalP"/>
    </source>
</evidence>
<dbReference type="InterPro" id="IPR025164">
    <property type="entry name" value="Toastrack_DUF4097"/>
</dbReference>
<protein>
    <recommendedName>
        <fullName evidence="3">DUF4097 domain-containing protein</fullName>
    </recommendedName>
</protein>
<sequence length="270" mass="29778">MKKYIQTFALTLVYVTVSLLAHAQNEFTIPLSDPGKRGKLKVHINYGSITVKGTARKDVLVKYTSETDGEDEGDNRKNADGMRRVGGGGTSIEATETNNQVKVQSDSWSHKQNFSIEVPSGFDLDLHTYNDGDLIVNNIQGELELTNYNGPITALNVAGSAIATTYNGEIKVTFDKVNEGVPMSFTTYNGDIDISFPATIKGSMKVRTDQGEILTNFDITFKTSGPVQKKDSQSGVYKVIVDEWKRCDINGGGPEFTMRNYHGDIFIRKK</sequence>
<feature type="compositionally biased region" description="Polar residues" evidence="1">
    <location>
        <begin position="92"/>
        <end position="106"/>
    </location>
</feature>
<reference evidence="4 5" key="1">
    <citation type="submission" date="2021-05" db="EMBL/GenBank/DDBJ databases">
        <title>A Polyphasic approach of four new species of the genus Ohtaekwangia: Ohtaekwangia histidinii sp. nov., Ohtaekwangia cretensis sp. nov., Ohtaekwangia indiensis sp. nov., Ohtaekwangia reichenbachii sp. nov. from diverse environment.</title>
        <authorList>
            <person name="Octaviana S."/>
        </authorList>
    </citation>
    <scope>NUCLEOTIDE SEQUENCE [LARGE SCALE GENOMIC DNA]</scope>
    <source>
        <strain evidence="4 5">PWU37</strain>
    </source>
</reference>
<keyword evidence="5" id="KW-1185">Reference proteome</keyword>
<accession>A0AAP2DC63</accession>
<feature type="domain" description="DUF4097" evidence="3">
    <location>
        <begin position="123"/>
        <end position="241"/>
    </location>
</feature>
<dbReference type="RefSeq" id="WP_254091188.1">
    <property type="nucleotide sequence ID" value="NZ_JAHESC010000021.1"/>
</dbReference>
<dbReference type="EMBL" id="JAHESC010000021">
    <property type="protein sequence ID" value="MBT1687960.1"/>
    <property type="molecule type" value="Genomic_DNA"/>
</dbReference>
<evidence type="ECO:0000256" key="1">
    <source>
        <dbReference type="SAM" id="MobiDB-lite"/>
    </source>
</evidence>
<feature type="compositionally biased region" description="Basic and acidic residues" evidence="1">
    <location>
        <begin position="74"/>
        <end position="83"/>
    </location>
</feature>
<keyword evidence="2" id="KW-0732">Signal</keyword>
<feature type="chain" id="PRO_5042873175" description="DUF4097 domain-containing protein" evidence="2">
    <location>
        <begin position="24"/>
        <end position="270"/>
    </location>
</feature>
<evidence type="ECO:0000313" key="4">
    <source>
        <dbReference type="EMBL" id="MBT1687960.1"/>
    </source>
</evidence>
<gene>
    <name evidence="4" type="ORF">KK078_15430</name>
</gene>
<name>A0AAP2DC63_9BACT</name>